<sequence>MCLRNTTERIIKCPLKYFTYSFQIEILNSHFRNVNLLTDLQNVFSTPLVLLCTASFCTSCSIIGSFVLYDFRDISFQMMVDSVFAALVTTSSLIAIIWTAGLVAIESRKFRQAFCKKVEQMVILGLDCDRKLERWMYDSPEFILTGGDIFYFRRSLILTFVGAILTYTFLLVNANDK</sequence>
<dbReference type="AlphaFoldDB" id="A0AAV6U3Z7"/>
<evidence type="ECO:0000313" key="2">
    <source>
        <dbReference type="EMBL" id="KAG8178729.1"/>
    </source>
</evidence>
<keyword evidence="1" id="KW-0472">Membrane</keyword>
<evidence type="ECO:0008006" key="4">
    <source>
        <dbReference type="Google" id="ProtNLM"/>
    </source>
</evidence>
<name>A0AAV6U3Z7_9ARAC</name>
<protein>
    <recommendedName>
        <fullName evidence="4">Gustatory receptor</fullName>
    </recommendedName>
</protein>
<feature type="transmembrane region" description="Helical" evidence="1">
    <location>
        <begin position="151"/>
        <end position="172"/>
    </location>
</feature>
<proteinExistence type="predicted"/>
<keyword evidence="1" id="KW-0812">Transmembrane</keyword>
<gene>
    <name evidence="2" type="ORF">JTE90_025457</name>
</gene>
<reference evidence="2 3" key="1">
    <citation type="journal article" date="2022" name="Nat. Ecol. Evol.">
        <title>A masculinizing supergene underlies an exaggerated male reproductive morph in a spider.</title>
        <authorList>
            <person name="Hendrickx F."/>
            <person name="De Corte Z."/>
            <person name="Sonet G."/>
            <person name="Van Belleghem S.M."/>
            <person name="Kostlbacher S."/>
            <person name="Vangestel C."/>
        </authorList>
    </citation>
    <scope>NUCLEOTIDE SEQUENCE [LARGE SCALE GENOMIC DNA]</scope>
    <source>
        <strain evidence="2">W744_W776</strain>
    </source>
</reference>
<dbReference type="Proteomes" id="UP000827092">
    <property type="component" value="Unassembled WGS sequence"/>
</dbReference>
<feature type="transmembrane region" description="Helical" evidence="1">
    <location>
        <begin position="48"/>
        <end position="71"/>
    </location>
</feature>
<evidence type="ECO:0000313" key="3">
    <source>
        <dbReference type="Proteomes" id="UP000827092"/>
    </source>
</evidence>
<feature type="transmembrane region" description="Helical" evidence="1">
    <location>
        <begin position="83"/>
        <end position="105"/>
    </location>
</feature>
<keyword evidence="1" id="KW-1133">Transmembrane helix</keyword>
<keyword evidence="3" id="KW-1185">Reference proteome</keyword>
<comment type="caution">
    <text evidence="2">The sequence shown here is derived from an EMBL/GenBank/DDBJ whole genome shotgun (WGS) entry which is preliminary data.</text>
</comment>
<dbReference type="EMBL" id="JAFNEN010000672">
    <property type="protein sequence ID" value="KAG8178729.1"/>
    <property type="molecule type" value="Genomic_DNA"/>
</dbReference>
<organism evidence="2 3">
    <name type="scientific">Oedothorax gibbosus</name>
    <dbReference type="NCBI Taxonomy" id="931172"/>
    <lineage>
        <taxon>Eukaryota</taxon>
        <taxon>Metazoa</taxon>
        <taxon>Ecdysozoa</taxon>
        <taxon>Arthropoda</taxon>
        <taxon>Chelicerata</taxon>
        <taxon>Arachnida</taxon>
        <taxon>Araneae</taxon>
        <taxon>Araneomorphae</taxon>
        <taxon>Entelegynae</taxon>
        <taxon>Araneoidea</taxon>
        <taxon>Linyphiidae</taxon>
        <taxon>Erigoninae</taxon>
        <taxon>Oedothorax</taxon>
    </lineage>
</organism>
<evidence type="ECO:0000256" key="1">
    <source>
        <dbReference type="SAM" id="Phobius"/>
    </source>
</evidence>
<accession>A0AAV6U3Z7</accession>